<reference evidence="11" key="1">
    <citation type="submission" date="2020-09" db="EMBL/GenBank/DDBJ databases">
        <title>Leviviricetes taxonomy.</title>
        <authorList>
            <person name="Stockdale S.R."/>
            <person name="Callanan J."/>
            <person name="Adriaenssens E.M."/>
            <person name="Kuhn J.H."/>
            <person name="Rumnieks J."/>
            <person name="Shkoporov A."/>
            <person name="Draper L.A."/>
            <person name="Ross P."/>
            <person name="Hill C."/>
        </authorList>
    </citation>
    <scope>NUCLEOTIDE SEQUENCE</scope>
</reference>
<dbReference type="Proteomes" id="UP000678790">
    <property type="component" value="Segment"/>
</dbReference>
<feature type="binding site" evidence="9">
    <location>
        <position position="373"/>
    </location>
    <ligand>
        <name>Mg(2+)</name>
        <dbReference type="ChEBI" id="CHEBI:18420"/>
        <label>2</label>
    </ligand>
</feature>
<evidence type="ECO:0000256" key="8">
    <source>
        <dbReference type="ARBA" id="ARBA00048744"/>
    </source>
</evidence>
<sequence length="644" mass="72820">MTRKNEGQWLVQESDDETIRFAETLARIFLERAGDEGKTFRDLLDRRDWIGLLEYTPRRDGITAEIYYALAQAQACFSKLEILPTGIDRRKVALTKFLEGEYRCGVFNRVFEKRSEGELFFSPSVEAVLHCSARKIDAILGPLPPLWETPLRFSPGGATTKTKKKDSDLRNLIADVAQCSEELLADLPRFAELLETLPHLDRFIPRGEDGSMCISVKAGVLNFVRKNAKTERGVTNECPLNKLVQNGYGDIMRDRLKRWGCDLQDDGRQKELAQIGSTIEGIATLDLTNASGLICLNLVRDQVPSDWLDMMLWCRTADIFISDLGRVKTLESFAGMGNGITFPLESLLFQAIAEAVCESIGLRFPIHSVYGDDIIISSEAVPLFKEVLDAIGLQINEGKSFVDGPFRESCGADWFDGYDVRPVFIRDNLSIESLYSLHNQFVRKGELDVAGIILNRIPLTHDKLWGPDLYGDGHLVCEDWHESARFVTKDGYYGWEFDTYQHIPKFNFTIEISDRVVPLVMCDAAYRSYLFSSVDEQLMRGLGRDKLGDFDAVLRSVLPLPYSNGTLKREGKRVVRPLLAAFAKSFEPPLLGTKKQTAKDRRRRNWKLRYSKKLKHKPHEDITVFGTPLPGSCGVRATTLYIFG</sequence>
<evidence type="ECO:0000256" key="9">
    <source>
        <dbReference type="PIRSR" id="PIRSR605093-1"/>
    </source>
</evidence>
<comment type="cofactor">
    <cofactor evidence="9">
        <name>Mg(2+)</name>
        <dbReference type="ChEBI" id="CHEBI:18420"/>
    </cofactor>
    <text evidence="9">Binds 2 Mg(2+) per subunit.</text>
</comment>
<dbReference type="InterPro" id="IPR005093">
    <property type="entry name" value="RNArep_beta"/>
</dbReference>
<feature type="domain" description="RdRp catalytic" evidence="10">
    <location>
        <begin position="271"/>
        <end position="404"/>
    </location>
</feature>
<accession>A0A8S5KZB5</accession>
<dbReference type="GO" id="GO:0000166">
    <property type="term" value="F:nucleotide binding"/>
    <property type="evidence" value="ECO:0007669"/>
    <property type="project" value="UniProtKB-KW"/>
</dbReference>
<evidence type="ECO:0000256" key="5">
    <source>
        <dbReference type="ARBA" id="ARBA00022741"/>
    </source>
</evidence>
<keyword evidence="5" id="KW-0547">Nucleotide-binding</keyword>
<protein>
    <recommendedName>
        <fullName evidence="1">RNA-directed RNA polymerase</fullName>
        <ecNumber evidence="1">2.7.7.48</ecNumber>
    </recommendedName>
    <alternativeName>
        <fullName evidence="7">RNA replicase beta chain</fullName>
    </alternativeName>
</protein>
<gene>
    <name evidence="11" type="primary">SRR6960799_18_3</name>
</gene>
<keyword evidence="9" id="KW-0460">Magnesium</keyword>
<evidence type="ECO:0000256" key="7">
    <source>
        <dbReference type="ARBA" id="ARBA00030248"/>
    </source>
</evidence>
<comment type="catalytic activity">
    <reaction evidence="8">
        <text>RNA(n) + a ribonucleoside 5'-triphosphate = RNA(n+1) + diphosphate</text>
        <dbReference type="Rhea" id="RHEA:21248"/>
        <dbReference type="Rhea" id="RHEA-COMP:14527"/>
        <dbReference type="Rhea" id="RHEA-COMP:17342"/>
        <dbReference type="ChEBI" id="CHEBI:33019"/>
        <dbReference type="ChEBI" id="CHEBI:61557"/>
        <dbReference type="ChEBI" id="CHEBI:140395"/>
        <dbReference type="EC" id="2.7.7.48"/>
    </reaction>
</comment>
<evidence type="ECO:0000313" key="11">
    <source>
        <dbReference type="EMBL" id="DAD50648.1"/>
    </source>
</evidence>
<evidence type="ECO:0000256" key="6">
    <source>
        <dbReference type="ARBA" id="ARBA00022953"/>
    </source>
</evidence>
<dbReference type="RefSeq" id="YP_010769386.1">
    <property type="nucleotide sequence ID" value="NC_073958.1"/>
</dbReference>
<keyword evidence="3" id="KW-0808">Transferase</keyword>
<dbReference type="GeneID" id="80398385"/>
<proteinExistence type="predicted"/>
<feature type="binding site" evidence="9">
    <location>
        <position position="372"/>
    </location>
    <ligand>
        <name>Mg(2+)</name>
        <dbReference type="ChEBI" id="CHEBI:18420"/>
        <label>2</label>
    </ligand>
</feature>
<keyword evidence="2 11" id="KW-0696">RNA-directed RNA polymerase</keyword>
<evidence type="ECO:0000256" key="3">
    <source>
        <dbReference type="ARBA" id="ARBA00022679"/>
    </source>
</evidence>
<dbReference type="GO" id="GO:0046872">
    <property type="term" value="F:metal ion binding"/>
    <property type="evidence" value="ECO:0007669"/>
    <property type="project" value="UniProtKB-KW"/>
</dbReference>
<dbReference type="GO" id="GO:0039694">
    <property type="term" value="P:viral RNA genome replication"/>
    <property type="evidence" value="ECO:0007669"/>
    <property type="project" value="InterPro"/>
</dbReference>
<dbReference type="InterPro" id="IPR007096">
    <property type="entry name" value="RNA-dir_Rpol_cat_phage"/>
</dbReference>
<dbReference type="EC" id="2.7.7.48" evidence="1"/>
<evidence type="ECO:0000256" key="1">
    <source>
        <dbReference type="ARBA" id="ARBA00012494"/>
    </source>
</evidence>
<dbReference type="InterPro" id="IPR043502">
    <property type="entry name" value="DNA/RNA_pol_sf"/>
</dbReference>
<dbReference type="EMBL" id="BK013585">
    <property type="protein sequence ID" value="DAD50648.1"/>
    <property type="molecule type" value="Genomic_RNA"/>
</dbReference>
<name>A0A8S5KZB5_9VIRU</name>
<keyword evidence="12" id="KW-1185">Reference proteome</keyword>
<keyword evidence="4" id="KW-0548">Nucleotidyltransferase</keyword>
<keyword evidence="9" id="KW-0479">Metal-binding</keyword>
<dbReference type="PROSITE" id="PS50522">
    <property type="entry name" value="RDRP_PHAGE"/>
    <property type="match status" value="1"/>
</dbReference>
<evidence type="ECO:0000259" key="10">
    <source>
        <dbReference type="PROSITE" id="PS50522"/>
    </source>
</evidence>
<organism evidence="11 12">
    <name type="scientific">ssRNA phage SRR6960799_18</name>
    <dbReference type="NCBI Taxonomy" id="2786574"/>
    <lineage>
        <taxon>Viruses</taxon>
        <taxon>Riboviria</taxon>
        <taxon>Orthornavirae</taxon>
        <taxon>Lenarviricota</taxon>
        <taxon>Leviviricetes</taxon>
        <taxon>Norzivirales</taxon>
        <taxon>Fiersviridae</taxon>
        <taxon>Hihdivirus</taxon>
        <taxon>Hihdivirus caenicola</taxon>
    </lineage>
</organism>
<dbReference type="KEGG" id="vg:80398385"/>
<dbReference type="Pfam" id="PF03431">
    <property type="entry name" value="RNA_replicase_B"/>
    <property type="match status" value="1"/>
</dbReference>
<feature type="binding site" evidence="9">
    <location>
        <position position="286"/>
    </location>
    <ligand>
        <name>Mg(2+)</name>
        <dbReference type="ChEBI" id="CHEBI:18420"/>
        <label>2</label>
    </ligand>
</feature>
<keyword evidence="6" id="KW-0693">Viral RNA replication</keyword>
<evidence type="ECO:0000256" key="4">
    <source>
        <dbReference type="ARBA" id="ARBA00022695"/>
    </source>
</evidence>
<evidence type="ECO:0000256" key="2">
    <source>
        <dbReference type="ARBA" id="ARBA00022484"/>
    </source>
</evidence>
<dbReference type="GO" id="GO:0003968">
    <property type="term" value="F:RNA-directed RNA polymerase activity"/>
    <property type="evidence" value="ECO:0007669"/>
    <property type="project" value="UniProtKB-KW"/>
</dbReference>
<dbReference type="SUPFAM" id="SSF56672">
    <property type="entry name" value="DNA/RNA polymerases"/>
    <property type="match status" value="1"/>
</dbReference>
<evidence type="ECO:0000313" key="12">
    <source>
        <dbReference type="Proteomes" id="UP000678790"/>
    </source>
</evidence>